<dbReference type="InterPro" id="IPR000743">
    <property type="entry name" value="Glyco_hydro_28"/>
</dbReference>
<evidence type="ECO:0000256" key="6">
    <source>
        <dbReference type="ARBA" id="ARBA00023295"/>
    </source>
</evidence>
<organism evidence="18 19">
    <name type="scientific">Leersia perrieri</name>
    <dbReference type="NCBI Taxonomy" id="77586"/>
    <lineage>
        <taxon>Eukaryota</taxon>
        <taxon>Viridiplantae</taxon>
        <taxon>Streptophyta</taxon>
        <taxon>Embryophyta</taxon>
        <taxon>Tracheophyta</taxon>
        <taxon>Spermatophyta</taxon>
        <taxon>Magnoliopsida</taxon>
        <taxon>Liliopsida</taxon>
        <taxon>Poales</taxon>
        <taxon>Poaceae</taxon>
        <taxon>BOP clade</taxon>
        <taxon>Oryzoideae</taxon>
        <taxon>Oryzeae</taxon>
        <taxon>Oryzinae</taxon>
        <taxon>Leersia</taxon>
    </lineage>
</organism>
<accession>A0A0D9XAH3</accession>
<dbReference type="EC" id="3.2.1.67" evidence="8"/>
<dbReference type="PROSITE" id="PS00502">
    <property type="entry name" value="POLYGALACTURONASE"/>
    <property type="match status" value="1"/>
</dbReference>
<dbReference type="SUPFAM" id="SSF51126">
    <property type="entry name" value="Pectin lyase-like"/>
    <property type="match status" value="1"/>
</dbReference>
<dbReference type="Gene3D" id="2.160.20.10">
    <property type="entry name" value="Single-stranded right-handed beta-helix, Pectin lyase-like"/>
    <property type="match status" value="1"/>
</dbReference>
<dbReference type="GO" id="GO:0071555">
    <property type="term" value="P:cell wall organization"/>
    <property type="evidence" value="ECO:0007669"/>
    <property type="project" value="UniProtKB-KW"/>
</dbReference>
<dbReference type="GO" id="GO:0004650">
    <property type="term" value="F:polygalacturonase activity"/>
    <property type="evidence" value="ECO:0007669"/>
    <property type="project" value="InterPro"/>
</dbReference>
<dbReference type="EnsemblPlants" id="LPERR08G19280.1">
    <property type="protein sequence ID" value="LPERR08G19280.1"/>
    <property type="gene ID" value="LPERR08G19280"/>
</dbReference>
<dbReference type="FunFam" id="2.160.20.10:FF:000004">
    <property type="entry name" value="Pectin lyase-like superfamily protein"/>
    <property type="match status" value="1"/>
</dbReference>
<dbReference type="Pfam" id="PF00295">
    <property type="entry name" value="Glyco_hydro_28"/>
    <property type="match status" value="1"/>
</dbReference>
<evidence type="ECO:0000313" key="18">
    <source>
        <dbReference type="EnsemblPlants" id="LPERR08G19280.1"/>
    </source>
</evidence>
<feature type="chain" id="PRO_5002349633" description="Exopolygalacturonase" evidence="17">
    <location>
        <begin position="20"/>
        <end position="411"/>
    </location>
</feature>
<dbReference type="GO" id="GO:0005975">
    <property type="term" value="P:carbohydrate metabolic process"/>
    <property type="evidence" value="ECO:0007669"/>
    <property type="project" value="InterPro"/>
</dbReference>
<dbReference type="STRING" id="77586.A0A0D9XAH3"/>
<keyword evidence="5 15" id="KW-0378">Hydrolase</keyword>
<keyword evidence="7" id="KW-0961">Cell wall biogenesis/degradation</keyword>
<feature type="region of interest" description="Disordered" evidence="16">
    <location>
        <begin position="386"/>
        <end position="406"/>
    </location>
</feature>
<evidence type="ECO:0000313" key="19">
    <source>
        <dbReference type="Proteomes" id="UP000032180"/>
    </source>
</evidence>
<evidence type="ECO:0000256" key="15">
    <source>
        <dbReference type="RuleBase" id="RU361169"/>
    </source>
</evidence>
<evidence type="ECO:0000256" key="2">
    <source>
        <dbReference type="ARBA" id="ARBA00008834"/>
    </source>
</evidence>
<dbReference type="SMART" id="SM00710">
    <property type="entry name" value="PbH1"/>
    <property type="match status" value="5"/>
</dbReference>
<evidence type="ECO:0000256" key="10">
    <source>
        <dbReference type="ARBA" id="ARBA00048766"/>
    </source>
</evidence>
<evidence type="ECO:0000256" key="12">
    <source>
        <dbReference type="ARBA" id="ARBA00068298"/>
    </source>
</evidence>
<evidence type="ECO:0000256" key="3">
    <source>
        <dbReference type="ARBA" id="ARBA00022512"/>
    </source>
</evidence>
<reference evidence="18 19" key="1">
    <citation type="submission" date="2012-08" db="EMBL/GenBank/DDBJ databases">
        <title>Oryza genome evolution.</title>
        <authorList>
            <person name="Wing R.A."/>
        </authorList>
    </citation>
    <scope>NUCLEOTIDE SEQUENCE</scope>
</reference>
<evidence type="ECO:0000256" key="8">
    <source>
        <dbReference type="ARBA" id="ARBA00038933"/>
    </source>
</evidence>
<evidence type="ECO:0000256" key="4">
    <source>
        <dbReference type="ARBA" id="ARBA00022525"/>
    </source>
</evidence>
<dbReference type="PANTHER" id="PTHR31375">
    <property type="match status" value="1"/>
</dbReference>
<dbReference type="Gramene" id="LPERR08G19280.1">
    <property type="protein sequence ID" value="LPERR08G19280.1"/>
    <property type="gene ID" value="LPERR08G19280"/>
</dbReference>
<dbReference type="HOGENOM" id="CLU_016031_2_2_1"/>
<dbReference type="AlphaFoldDB" id="A0A0D9XAH3"/>
<dbReference type="InterPro" id="IPR006626">
    <property type="entry name" value="PbH1"/>
</dbReference>
<keyword evidence="17" id="KW-0732">Signal</keyword>
<sequence length="411" mass="43309">MAAILKIFLIMHCFFVLHGRHADGMPNVYDVTEYGAKPSNQDNTDAFLAAWRDACGSASGNATLLIPNGTFVVGAVKFSGPCNAGAGGGATAVVIDGVLQPHLSNDHDDGDWITFSRVNNLLITGSGTLDGHGSDGSTNHCQAKPLTTTLKLNVVTNTIIRGLRSVNSRGFHVNIHRSSYVTAEGLHIEAPATSRNTDGIHVGASDHVTISDTTIGTGDDCVSLGPGTTDIVVAGVTCGPGHGISIGSLGKTIGEENVRGVVVKNCTLSGTTNGLRIKTWPGSTSSSIWAYNITFKNITMNDVYNPIIIDQHYCPHGQCSNITEPSLVQISDVTYERIEGTSSSKKAVKLLCSESRPCSRLHLNEINLSCGDQTPCDTEISNVQGMHDSVPQAPSPAPSPSHEQEANILLL</sequence>
<dbReference type="eggNOG" id="ENOG502QV2R">
    <property type="taxonomic scope" value="Eukaryota"/>
</dbReference>
<reference evidence="19" key="2">
    <citation type="submission" date="2013-12" db="EMBL/GenBank/DDBJ databases">
        <authorList>
            <person name="Yu Y."/>
            <person name="Lee S."/>
            <person name="de Baynast K."/>
            <person name="Wissotski M."/>
            <person name="Liu L."/>
            <person name="Talag J."/>
            <person name="Goicoechea J."/>
            <person name="Angelova A."/>
            <person name="Jetty R."/>
            <person name="Kudrna D."/>
            <person name="Golser W."/>
            <person name="Rivera L."/>
            <person name="Zhang J."/>
            <person name="Wing R."/>
        </authorList>
    </citation>
    <scope>NUCLEOTIDE SEQUENCE</scope>
</reference>
<evidence type="ECO:0000256" key="5">
    <source>
        <dbReference type="ARBA" id="ARBA00022801"/>
    </source>
</evidence>
<reference evidence="18" key="3">
    <citation type="submission" date="2015-04" db="UniProtKB">
        <authorList>
            <consortium name="EnsemblPlants"/>
        </authorList>
    </citation>
    <scope>IDENTIFICATION</scope>
</reference>
<feature type="active site" evidence="14">
    <location>
        <position position="242"/>
    </location>
</feature>
<evidence type="ECO:0000256" key="7">
    <source>
        <dbReference type="ARBA" id="ARBA00023316"/>
    </source>
</evidence>
<dbReference type="InterPro" id="IPR012334">
    <property type="entry name" value="Pectin_lyas_fold"/>
</dbReference>
<evidence type="ECO:0000256" key="1">
    <source>
        <dbReference type="ARBA" id="ARBA00004191"/>
    </source>
</evidence>
<protein>
    <recommendedName>
        <fullName evidence="12">Exopolygalacturonase</fullName>
        <ecNumber evidence="8">3.2.1.67</ecNumber>
    </recommendedName>
    <alternativeName>
        <fullName evidence="9">Galacturan 1,4-alpha-galacturonidase</fullName>
    </alternativeName>
    <alternativeName>
        <fullName evidence="13">Pectinase</fullName>
    </alternativeName>
</protein>
<comment type="subcellular location">
    <subcellularLocation>
        <location evidence="1">Secreted</location>
        <location evidence="1">Cell wall</location>
    </subcellularLocation>
</comment>
<comment type="catalytic activity">
    <reaction evidence="10">
        <text>[(1-&gt;4)-alpha-D-galacturonosyl](n) + H2O = alpha-D-galacturonate + [(1-&gt;4)-alpha-D-galacturonosyl](n-1)</text>
        <dbReference type="Rhea" id="RHEA:14117"/>
        <dbReference type="Rhea" id="RHEA-COMP:14570"/>
        <dbReference type="Rhea" id="RHEA-COMP:14572"/>
        <dbReference type="ChEBI" id="CHEBI:15377"/>
        <dbReference type="ChEBI" id="CHEBI:58658"/>
        <dbReference type="ChEBI" id="CHEBI:140523"/>
        <dbReference type="EC" id="3.2.1.67"/>
    </reaction>
</comment>
<dbReference type="GO" id="GO:0047911">
    <property type="term" value="F:galacturan 1,4-alpha-galacturonidase activity"/>
    <property type="evidence" value="ECO:0007669"/>
    <property type="project" value="UniProtKB-EC"/>
</dbReference>
<keyword evidence="6 15" id="KW-0326">Glycosidase</keyword>
<comment type="similarity">
    <text evidence="2 15">Belongs to the glycosyl hydrolase 28 family.</text>
</comment>
<evidence type="ECO:0000256" key="14">
    <source>
        <dbReference type="PROSITE-ProRule" id="PRU10052"/>
    </source>
</evidence>
<keyword evidence="3" id="KW-0134">Cell wall</keyword>
<dbReference type="InterPro" id="IPR011050">
    <property type="entry name" value="Pectin_lyase_fold/virulence"/>
</dbReference>
<keyword evidence="19" id="KW-1185">Reference proteome</keyword>
<feature type="signal peptide" evidence="17">
    <location>
        <begin position="1"/>
        <end position="19"/>
    </location>
</feature>
<evidence type="ECO:0000256" key="11">
    <source>
        <dbReference type="ARBA" id="ARBA00057651"/>
    </source>
</evidence>
<keyword evidence="4" id="KW-0964">Secreted</keyword>
<evidence type="ECO:0000256" key="17">
    <source>
        <dbReference type="SAM" id="SignalP"/>
    </source>
</evidence>
<name>A0A0D9XAH3_9ORYZ</name>
<dbReference type="Proteomes" id="UP000032180">
    <property type="component" value="Chromosome 8"/>
</dbReference>
<evidence type="ECO:0000256" key="16">
    <source>
        <dbReference type="SAM" id="MobiDB-lite"/>
    </source>
</evidence>
<comment type="function">
    <text evidence="11">May function in depolymerizing pectin during pollen development, germination, and tube growth. Acts as an exo-polygalacturonase.</text>
</comment>
<evidence type="ECO:0000256" key="9">
    <source>
        <dbReference type="ARBA" id="ARBA00043142"/>
    </source>
</evidence>
<proteinExistence type="inferred from homology"/>
<evidence type="ECO:0000256" key="13">
    <source>
        <dbReference type="ARBA" id="ARBA00083621"/>
    </source>
</evidence>